<dbReference type="CDD" id="cd00093">
    <property type="entry name" value="HTH_XRE"/>
    <property type="match status" value="1"/>
</dbReference>
<dbReference type="AlphaFoldDB" id="A0A7C6A8Q2"/>
<dbReference type="SMART" id="SM00530">
    <property type="entry name" value="HTH_XRE"/>
    <property type="match status" value="1"/>
</dbReference>
<dbReference type="Pfam" id="PF13560">
    <property type="entry name" value="HTH_31"/>
    <property type="match status" value="1"/>
</dbReference>
<feature type="domain" description="HTH cro/C1-type" evidence="1">
    <location>
        <begin position="15"/>
        <end position="74"/>
    </location>
</feature>
<gene>
    <name evidence="2" type="ORF">ENW73_02825</name>
</gene>
<sequence>MLMNNSLRTEIGKLLRKVRENCGLSQTEVAKRIGLSAKTGHAYISRLESGKVKNPLLLITLLYLRACGASWVEFFKELDAIDFKLRHEKVMVQLSTPPTKRKIERDAMRYEVGIEMPSKEKEIDFTRLKRQIKDKVTVLLVKNQIGDDQINSYENFALEYFDFLAKLNKAGMKMVTEKYQRAGLKFHLLFKIKKIINSVLRGEIKRLEAKKPLPTEKQERMAIGFTKYRITIEKLEAEAHKILCDLGVPPPWFSSYKAFVRQLFKVLKKYYGRDQELLNKNLLEIIERWKKEGLKEEILLKLKDKIVSVFGIMKLRGEI</sequence>
<dbReference type="InterPro" id="IPR001387">
    <property type="entry name" value="Cro/C1-type_HTH"/>
</dbReference>
<protein>
    <submittedName>
        <fullName evidence="2">XRE family transcriptional regulator</fullName>
    </submittedName>
</protein>
<dbReference type="InterPro" id="IPR010982">
    <property type="entry name" value="Lambda_DNA-bd_dom_sf"/>
</dbReference>
<dbReference type="EMBL" id="DTLI01000069">
    <property type="protein sequence ID" value="HHS51787.1"/>
    <property type="molecule type" value="Genomic_DNA"/>
</dbReference>
<evidence type="ECO:0000259" key="1">
    <source>
        <dbReference type="PROSITE" id="PS50943"/>
    </source>
</evidence>
<proteinExistence type="predicted"/>
<dbReference type="Gene3D" id="1.10.260.40">
    <property type="entry name" value="lambda repressor-like DNA-binding domains"/>
    <property type="match status" value="1"/>
</dbReference>
<dbReference type="SUPFAM" id="SSF47413">
    <property type="entry name" value="lambda repressor-like DNA-binding domains"/>
    <property type="match status" value="1"/>
</dbReference>
<dbReference type="PROSITE" id="PS50943">
    <property type="entry name" value="HTH_CROC1"/>
    <property type="match status" value="1"/>
</dbReference>
<evidence type="ECO:0000313" key="2">
    <source>
        <dbReference type="EMBL" id="HHS51787.1"/>
    </source>
</evidence>
<accession>A0A7C6A8Q2</accession>
<reference evidence="2" key="1">
    <citation type="journal article" date="2020" name="mSystems">
        <title>Genome- and Community-Level Interaction Insights into Carbon Utilization and Element Cycling Functions of Hydrothermarchaeota in Hydrothermal Sediment.</title>
        <authorList>
            <person name="Zhou Z."/>
            <person name="Liu Y."/>
            <person name="Xu W."/>
            <person name="Pan J."/>
            <person name="Luo Z.H."/>
            <person name="Li M."/>
        </authorList>
    </citation>
    <scope>NUCLEOTIDE SEQUENCE [LARGE SCALE GENOMIC DNA]</scope>
    <source>
        <strain evidence="2">SpSt-876</strain>
    </source>
</reference>
<comment type="caution">
    <text evidence="2">The sequence shown here is derived from an EMBL/GenBank/DDBJ whole genome shotgun (WGS) entry which is preliminary data.</text>
</comment>
<name>A0A7C6A8Q2_UNCW3</name>
<dbReference type="GO" id="GO:0003677">
    <property type="term" value="F:DNA binding"/>
    <property type="evidence" value="ECO:0007669"/>
    <property type="project" value="InterPro"/>
</dbReference>
<organism evidence="2">
    <name type="scientific">candidate division WOR-3 bacterium</name>
    <dbReference type="NCBI Taxonomy" id="2052148"/>
    <lineage>
        <taxon>Bacteria</taxon>
        <taxon>Bacteria division WOR-3</taxon>
    </lineage>
</organism>